<sequence length="406" mass="44965">MLSVMSLPHDLDADSGMTEDEHGLRHLLQEVLDLAYQYSRDSCPAMQARDRATKEIAEALKALLRSVASSLGLEHLDLDVELGGRHGSYGPVPWVRIFSRHHAPRAHEGFYLVYLFAADGSRAYLSLMQGTSEFRAGKLRPVADSKVLVARSAEARSLLRNVAGTLVDEVDGGGIDLAWRKLSSGTESRKRIRNYEDGTVVALPYVSRKLPSDSQLLQDIVDLLPLLASLYHEPVNEHAAEATRPTGPGPYHATARAGRGVARLRQGRLLDPVVRKAIEVCAEDLAETDLRRRGWKVERVGTYNRGYDLECRHPDGHTLHVEVKGTQSLGDEVVLTPKEVRHTEPATGCEAEHALFIASEIRISHDNGVIALGGKGRWLWPWAISPDDLFPTEYAYRPPAQDEMIN</sequence>
<dbReference type="InterPro" id="IPR024975">
    <property type="entry name" value="NOV_C"/>
</dbReference>
<organism evidence="3 4">
    <name type="scientific">Micromonospora purpureochromogenes</name>
    <dbReference type="NCBI Taxonomy" id="47872"/>
    <lineage>
        <taxon>Bacteria</taxon>
        <taxon>Bacillati</taxon>
        <taxon>Actinomycetota</taxon>
        <taxon>Actinomycetes</taxon>
        <taxon>Micromonosporales</taxon>
        <taxon>Micromonosporaceae</taxon>
        <taxon>Micromonospora</taxon>
    </lineage>
</organism>
<dbReference type="Pfam" id="PF12102">
    <property type="entry name" value="MrcB_N"/>
    <property type="match status" value="1"/>
</dbReference>
<feature type="domain" description="Type IV methyl-directed restriction enzyme EcoKMcrB subunit DNA-binding" evidence="1">
    <location>
        <begin position="57"/>
        <end position="231"/>
    </location>
</feature>
<dbReference type="Pfam" id="PF13020">
    <property type="entry name" value="NOV_C"/>
    <property type="match status" value="1"/>
</dbReference>
<dbReference type="AlphaFoldDB" id="A0A1C5A864"/>
<dbReference type="InterPro" id="IPR021961">
    <property type="entry name" value="McrB_DNA-bd"/>
</dbReference>
<protein>
    <submittedName>
        <fullName evidence="3">Uncharacterized protein</fullName>
    </submittedName>
</protein>
<evidence type="ECO:0000259" key="2">
    <source>
        <dbReference type="Pfam" id="PF13020"/>
    </source>
</evidence>
<dbReference type="EMBL" id="LT607410">
    <property type="protein sequence ID" value="SCF41433.1"/>
    <property type="molecule type" value="Genomic_DNA"/>
</dbReference>
<gene>
    <name evidence="3" type="ORF">GA0074696_5534</name>
</gene>
<reference evidence="3 4" key="1">
    <citation type="submission" date="2016-06" db="EMBL/GenBank/DDBJ databases">
        <authorList>
            <person name="Kjaerup R.B."/>
            <person name="Dalgaard T.S."/>
            <person name="Juul-Madsen H.R."/>
        </authorList>
    </citation>
    <scope>NUCLEOTIDE SEQUENCE [LARGE SCALE GENOMIC DNA]</scope>
    <source>
        <strain evidence="3 4">DSM 43821</strain>
    </source>
</reference>
<feature type="domain" description="Protein NO VEIN C-terminal" evidence="2">
    <location>
        <begin position="281"/>
        <end position="342"/>
    </location>
</feature>
<evidence type="ECO:0000313" key="3">
    <source>
        <dbReference type="EMBL" id="SCF41433.1"/>
    </source>
</evidence>
<evidence type="ECO:0000313" key="4">
    <source>
        <dbReference type="Proteomes" id="UP000198228"/>
    </source>
</evidence>
<dbReference type="Gene3D" id="3.30.920.90">
    <property type="match status" value="1"/>
</dbReference>
<dbReference type="Proteomes" id="UP000198228">
    <property type="component" value="Chromosome I"/>
</dbReference>
<proteinExistence type="predicted"/>
<evidence type="ECO:0000259" key="1">
    <source>
        <dbReference type="Pfam" id="PF12102"/>
    </source>
</evidence>
<name>A0A1C5A864_9ACTN</name>
<accession>A0A1C5A864</accession>